<dbReference type="PANTHER" id="PTHR19328">
    <property type="entry name" value="HEDGEHOG-INTERACTING PROTEIN"/>
    <property type="match status" value="1"/>
</dbReference>
<feature type="signal peptide" evidence="1">
    <location>
        <begin position="1"/>
        <end position="18"/>
    </location>
</feature>
<keyword evidence="3" id="KW-0560">Oxidoreductase</keyword>
<dbReference type="PROSITE" id="PS51257">
    <property type="entry name" value="PROKAR_LIPOPROTEIN"/>
    <property type="match status" value="1"/>
</dbReference>
<name>A0ABW6BCM0_9SPHI</name>
<dbReference type="EMBL" id="JBHUPB010000002">
    <property type="protein sequence ID" value="MFD2965926.1"/>
    <property type="molecule type" value="Genomic_DNA"/>
</dbReference>
<evidence type="ECO:0000259" key="2">
    <source>
        <dbReference type="Pfam" id="PF07995"/>
    </source>
</evidence>
<proteinExistence type="predicted"/>
<accession>A0ABW6BCM0</accession>
<dbReference type="Pfam" id="PF07995">
    <property type="entry name" value="GSDH"/>
    <property type="match status" value="1"/>
</dbReference>
<evidence type="ECO:0000256" key="1">
    <source>
        <dbReference type="SAM" id="SignalP"/>
    </source>
</evidence>
<evidence type="ECO:0000313" key="4">
    <source>
        <dbReference type="Proteomes" id="UP001597525"/>
    </source>
</evidence>
<feature type="chain" id="PRO_5045773237" evidence="1">
    <location>
        <begin position="19"/>
        <end position="414"/>
    </location>
</feature>
<sequence length="414" mass="44829">MKKTFPALLLSSATLLVAACNNSAATKNAADGASADSIYPAVEKNKANTEYKPAFEGQTRIAGVKTTTPYESKVVTDKLKSPWGIAVLPDNRLLITEKEGDLRIVSADGTLSEAIGGLPKVDAQGQGGLLGITLDPDFATNRMVYFVFSEPAAGGNHTAVGKGRLADDEKSIEAAKVIYQALPTYDGKLHYGGRIIFDKAGNLLVSTGERSDLETRPQSQDLKSALGKIVRITKDGKPAEGNPFASDANARPEVYSYGHRNVQGLALHPETGDLWETEFGPRGGDELNRVEAGKNYGWPIITYGLEYSGKEIGNPPIQQQEGLEQPVYYWDPVLSPSGLMFYTADAIPEWKNSLFIGGLSSTHIARIVIKDNKVVGEERLLDREGQRFRDVAQGKDGEIFAITDAGRLYSIHKK</sequence>
<dbReference type="EC" id="1.1.5.-" evidence="3"/>
<gene>
    <name evidence="3" type="ORF">ACFS7Y_00910</name>
</gene>
<keyword evidence="4" id="KW-1185">Reference proteome</keyword>
<dbReference type="InterPro" id="IPR011041">
    <property type="entry name" value="Quinoprot_gluc/sorb_DH_b-prop"/>
</dbReference>
<comment type="caution">
    <text evidence="3">The sequence shown here is derived from an EMBL/GenBank/DDBJ whole genome shotgun (WGS) entry which is preliminary data.</text>
</comment>
<dbReference type="InterPro" id="IPR012938">
    <property type="entry name" value="Glc/Sorbosone_DH"/>
</dbReference>
<organism evidence="3 4">
    <name type="scientific">Sphingobacterium bambusae</name>
    <dbReference type="NCBI Taxonomy" id="662858"/>
    <lineage>
        <taxon>Bacteria</taxon>
        <taxon>Pseudomonadati</taxon>
        <taxon>Bacteroidota</taxon>
        <taxon>Sphingobacteriia</taxon>
        <taxon>Sphingobacteriales</taxon>
        <taxon>Sphingobacteriaceae</taxon>
        <taxon>Sphingobacterium</taxon>
    </lineage>
</organism>
<evidence type="ECO:0000313" key="3">
    <source>
        <dbReference type="EMBL" id="MFD2965926.1"/>
    </source>
</evidence>
<dbReference type="InterPro" id="IPR011042">
    <property type="entry name" value="6-blade_b-propeller_TolB-like"/>
</dbReference>
<protein>
    <submittedName>
        <fullName evidence="3">PQQ-dependent sugar dehydrogenase</fullName>
        <ecNumber evidence="3">1.1.5.-</ecNumber>
    </submittedName>
</protein>
<dbReference type="PANTHER" id="PTHR19328:SF75">
    <property type="entry name" value="ALDOSE SUGAR DEHYDROGENASE YLII"/>
    <property type="match status" value="1"/>
</dbReference>
<dbReference type="Proteomes" id="UP001597525">
    <property type="component" value="Unassembled WGS sequence"/>
</dbReference>
<dbReference type="RefSeq" id="WP_320184402.1">
    <property type="nucleotide sequence ID" value="NZ_CP138332.1"/>
</dbReference>
<keyword evidence="1" id="KW-0732">Signal</keyword>
<dbReference type="Gene3D" id="2.120.10.30">
    <property type="entry name" value="TolB, C-terminal domain"/>
    <property type="match status" value="1"/>
</dbReference>
<feature type="domain" description="Glucose/Sorbosone dehydrogenase" evidence="2">
    <location>
        <begin position="79"/>
        <end position="408"/>
    </location>
</feature>
<dbReference type="SUPFAM" id="SSF50952">
    <property type="entry name" value="Soluble quinoprotein glucose dehydrogenase"/>
    <property type="match status" value="1"/>
</dbReference>
<reference evidence="4" key="1">
    <citation type="journal article" date="2019" name="Int. J. Syst. Evol. Microbiol.">
        <title>The Global Catalogue of Microorganisms (GCM) 10K type strain sequencing project: providing services to taxonomists for standard genome sequencing and annotation.</title>
        <authorList>
            <consortium name="The Broad Institute Genomics Platform"/>
            <consortium name="The Broad Institute Genome Sequencing Center for Infectious Disease"/>
            <person name="Wu L."/>
            <person name="Ma J."/>
        </authorList>
    </citation>
    <scope>NUCLEOTIDE SEQUENCE [LARGE SCALE GENOMIC DNA]</scope>
    <source>
        <strain evidence="4">KCTC 22814</strain>
    </source>
</reference>
<dbReference type="GO" id="GO:0016491">
    <property type="term" value="F:oxidoreductase activity"/>
    <property type="evidence" value="ECO:0007669"/>
    <property type="project" value="UniProtKB-KW"/>
</dbReference>